<dbReference type="eggNOG" id="COG1879">
    <property type="taxonomic scope" value="Bacteria"/>
</dbReference>
<feature type="chain" id="PRO_5012143421" evidence="4">
    <location>
        <begin position="22"/>
        <end position="315"/>
    </location>
</feature>
<geneLocation type="plasmid" evidence="6 7">
    <name>unnamed5</name>
</geneLocation>
<dbReference type="PANTHER" id="PTHR46847">
    <property type="entry name" value="D-ALLOSE-BINDING PERIPLASMIC PROTEIN-RELATED"/>
    <property type="match status" value="1"/>
</dbReference>
<evidence type="ECO:0000256" key="4">
    <source>
        <dbReference type="SAM" id="SignalP"/>
    </source>
</evidence>
<dbReference type="Pfam" id="PF13407">
    <property type="entry name" value="Peripla_BP_4"/>
    <property type="match status" value="1"/>
</dbReference>
<dbReference type="InterPro" id="IPR028082">
    <property type="entry name" value="Peripla_BP_I"/>
</dbReference>
<dbReference type="SUPFAM" id="SSF53822">
    <property type="entry name" value="Periplasmic binding protein-like I"/>
    <property type="match status" value="1"/>
</dbReference>
<dbReference type="RefSeq" id="WP_080623259.1">
    <property type="nucleotide sequence ID" value="NZ_CAWMZI010000006.1"/>
</dbReference>
<reference evidence="6" key="1">
    <citation type="submission" date="2017-12" db="EMBL/GenBank/DDBJ databases">
        <title>FDA dAtabase for Regulatory Grade micrObial Sequences (FDA-ARGOS): Supporting development and validation of Infectious Disease Dx tests.</title>
        <authorList>
            <person name="Campos J."/>
            <person name="Goldberg B."/>
            <person name="Tallon L."/>
            <person name="Sadzewicz L."/>
            <person name="Sengamalay N."/>
            <person name="Ott S."/>
            <person name="Godinez A."/>
            <person name="Nagaraj S."/>
            <person name="Vyas G."/>
            <person name="Aluvathingal J."/>
            <person name="Nadendla S."/>
            <person name="Geyer C."/>
            <person name="Nandy P."/>
            <person name="Hobson J."/>
            <person name="Sichtig H."/>
        </authorList>
    </citation>
    <scope>NUCLEOTIDE SEQUENCE</scope>
    <source>
        <strain evidence="6">FDAARGOS_252</strain>
        <plasmid evidence="6">unnamed5</plasmid>
    </source>
</reference>
<keyword evidence="3 4" id="KW-0732">Signal</keyword>
<keyword evidence="6" id="KW-0614">Plasmid</keyword>
<dbReference type="Proteomes" id="UP000191257">
    <property type="component" value="Plasmid unnamed5"/>
</dbReference>
<proteinExistence type="inferred from homology"/>
<dbReference type="Gene3D" id="3.40.50.2300">
    <property type="match status" value="2"/>
</dbReference>
<evidence type="ECO:0000256" key="3">
    <source>
        <dbReference type="ARBA" id="ARBA00022729"/>
    </source>
</evidence>
<evidence type="ECO:0000259" key="5">
    <source>
        <dbReference type="Pfam" id="PF13407"/>
    </source>
</evidence>
<dbReference type="EMBL" id="CP020445">
    <property type="protein sequence ID" value="ARC38999.1"/>
    <property type="molecule type" value="Genomic_DNA"/>
</dbReference>
<feature type="domain" description="Periplasmic binding protein" evidence="5">
    <location>
        <begin position="24"/>
        <end position="290"/>
    </location>
</feature>
<evidence type="ECO:0000256" key="2">
    <source>
        <dbReference type="ARBA" id="ARBA00007639"/>
    </source>
</evidence>
<comment type="subcellular location">
    <subcellularLocation>
        <location evidence="1">Cell envelope</location>
    </subcellularLocation>
</comment>
<keyword evidence="7" id="KW-1185">Reference proteome</keyword>
<sequence>MKTILAAASVAALMAAGAARAETIAVSMQSFDNNFQTLLRQGLQKRADEVGGVALQIEDAQTDVAKQLNQVNNFIALGVDAIILTLADTSAAPGISAAAESAGIPLVYLNLQPANIDSLPETQAYVGSREAESGALGAKAACDLLKAQGKADSAQVYILMGDLAHEATRERTQSAKDTLAAGDCKGATIADEQPAAWQRTNALDLTTNWITSGRPIDAILANNDEMAIGAIQALKAAGTPMQDVVVVGIDATADGLAAMGAGDLDVTVFQNAAGQAASAMDAAVALARGQTVERQMMVPFELVSPQTMAAYAGRN</sequence>
<protein>
    <submittedName>
        <fullName evidence="6">Rhizopine-binding protein</fullName>
    </submittedName>
</protein>
<evidence type="ECO:0000313" key="7">
    <source>
        <dbReference type="Proteomes" id="UP000191257"/>
    </source>
</evidence>
<accession>A0A1V0GZ82</accession>
<evidence type="ECO:0000313" key="6">
    <source>
        <dbReference type="EMBL" id="ARC38999.1"/>
    </source>
</evidence>
<dbReference type="KEGG" id="pye:A6J80_22160"/>
<organism evidence="6 7">
    <name type="scientific">Paracoccus yeei</name>
    <dbReference type="NCBI Taxonomy" id="147645"/>
    <lineage>
        <taxon>Bacteria</taxon>
        <taxon>Pseudomonadati</taxon>
        <taxon>Pseudomonadota</taxon>
        <taxon>Alphaproteobacteria</taxon>
        <taxon>Rhodobacterales</taxon>
        <taxon>Paracoccaceae</taxon>
        <taxon>Paracoccus</taxon>
    </lineage>
</organism>
<dbReference type="GO" id="GO:0030246">
    <property type="term" value="F:carbohydrate binding"/>
    <property type="evidence" value="ECO:0007669"/>
    <property type="project" value="UniProtKB-ARBA"/>
</dbReference>
<evidence type="ECO:0000256" key="1">
    <source>
        <dbReference type="ARBA" id="ARBA00004196"/>
    </source>
</evidence>
<name>A0A1V0GZ82_9RHOB</name>
<dbReference type="GO" id="GO:0030313">
    <property type="term" value="C:cell envelope"/>
    <property type="evidence" value="ECO:0007669"/>
    <property type="project" value="UniProtKB-SubCell"/>
</dbReference>
<comment type="similarity">
    <text evidence="2">Belongs to the bacterial solute-binding protein 2 family.</text>
</comment>
<dbReference type="InterPro" id="IPR025997">
    <property type="entry name" value="SBP_2_dom"/>
</dbReference>
<gene>
    <name evidence="6" type="ORF">A6J80_22160</name>
</gene>
<dbReference type="PANTHER" id="PTHR46847:SF1">
    <property type="entry name" value="D-ALLOSE-BINDING PERIPLASMIC PROTEIN-RELATED"/>
    <property type="match status" value="1"/>
</dbReference>
<feature type="signal peptide" evidence="4">
    <location>
        <begin position="1"/>
        <end position="21"/>
    </location>
</feature>
<dbReference type="AlphaFoldDB" id="A0A1V0GZ82"/>